<evidence type="ECO:0000313" key="1">
    <source>
        <dbReference type="EMBL" id="HER39776.1"/>
    </source>
</evidence>
<dbReference type="Proteomes" id="UP000885753">
    <property type="component" value="Unassembled WGS sequence"/>
</dbReference>
<organism evidence="1">
    <name type="scientific">Salinimicrobium catena</name>
    <dbReference type="NCBI Taxonomy" id="390640"/>
    <lineage>
        <taxon>Bacteria</taxon>
        <taxon>Pseudomonadati</taxon>
        <taxon>Bacteroidota</taxon>
        <taxon>Flavobacteriia</taxon>
        <taxon>Flavobacteriales</taxon>
        <taxon>Flavobacteriaceae</taxon>
        <taxon>Salinimicrobium</taxon>
    </lineage>
</organism>
<gene>
    <name evidence="1" type="ORF">ENO10_00975</name>
</gene>
<accession>A0A7C2RLN2</accession>
<dbReference type="AlphaFoldDB" id="A0A7C2RLN2"/>
<proteinExistence type="predicted"/>
<sequence length="77" mass="9076">MSQYQYTITFTDSEMIMLREALKNMIKECDKQLQNGPKAPYWAHKRSAARVLHKLYDNVQQVSGNNFDFFNLGNEEE</sequence>
<name>A0A7C2RLN2_9FLAO</name>
<comment type="caution">
    <text evidence="1">The sequence shown here is derived from an EMBL/GenBank/DDBJ whole genome shotgun (WGS) entry which is preliminary data.</text>
</comment>
<protein>
    <submittedName>
        <fullName evidence="1">Uncharacterized protein</fullName>
    </submittedName>
</protein>
<reference evidence="1" key="1">
    <citation type="journal article" date="2020" name="mSystems">
        <title>Genome- and Community-Level Interaction Insights into Carbon Utilization and Element Cycling Functions of Hydrothermarchaeota in Hydrothermal Sediment.</title>
        <authorList>
            <person name="Zhou Z."/>
            <person name="Liu Y."/>
            <person name="Xu W."/>
            <person name="Pan J."/>
            <person name="Luo Z.H."/>
            <person name="Li M."/>
        </authorList>
    </citation>
    <scope>NUCLEOTIDE SEQUENCE [LARGE SCALE GENOMIC DNA]</scope>
    <source>
        <strain evidence="1">SpSt-1235</strain>
    </source>
</reference>
<dbReference type="EMBL" id="DSEE01000070">
    <property type="protein sequence ID" value="HER39776.1"/>
    <property type="molecule type" value="Genomic_DNA"/>
</dbReference>